<sequence length="18" mass="1996">MTLEEQHGAHLSIALKSM</sequence>
<comment type="caution">
    <text evidence="1">The sequence shown here is derived from an EMBL/GenBank/DDBJ whole genome shotgun (WGS) entry which is preliminary data.</text>
</comment>
<evidence type="ECO:0000313" key="2">
    <source>
        <dbReference type="Proteomes" id="UP000265520"/>
    </source>
</evidence>
<dbReference type="AlphaFoldDB" id="A0A392SI59"/>
<organism evidence="1 2">
    <name type="scientific">Trifolium medium</name>
    <dbReference type="NCBI Taxonomy" id="97028"/>
    <lineage>
        <taxon>Eukaryota</taxon>
        <taxon>Viridiplantae</taxon>
        <taxon>Streptophyta</taxon>
        <taxon>Embryophyta</taxon>
        <taxon>Tracheophyta</taxon>
        <taxon>Spermatophyta</taxon>
        <taxon>Magnoliopsida</taxon>
        <taxon>eudicotyledons</taxon>
        <taxon>Gunneridae</taxon>
        <taxon>Pentapetalae</taxon>
        <taxon>rosids</taxon>
        <taxon>fabids</taxon>
        <taxon>Fabales</taxon>
        <taxon>Fabaceae</taxon>
        <taxon>Papilionoideae</taxon>
        <taxon>50 kb inversion clade</taxon>
        <taxon>NPAAA clade</taxon>
        <taxon>Hologalegina</taxon>
        <taxon>IRL clade</taxon>
        <taxon>Trifolieae</taxon>
        <taxon>Trifolium</taxon>
    </lineage>
</organism>
<accession>A0A392SI59</accession>
<name>A0A392SI59_9FABA</name>
<keyword evidence="2" id="KW-1185">Reference proteome</keyword>
<proteinExistence type="predicted"/>
<protein>
    <submittedName>
        <fullName evidence="1">Uncharacterized protein</fullName>
    </submittedName>
</protein>
<dbReference type="Proteomes" id="UP000265520">
    <property type="component" value="Unassembled WGS sequence"/>
</dbReference>
<feature type="non-terminal residue" evidence="1">
    <location>
        <position position="18"/>
    </location>
</feature>
<reference evidence="1 2" key="1">
    <citation type="journal article" date="2018" name="Front. Plant Sci.">
        <title>Red Clover (Trifolium pratense) and Zigzag Clover (T. medium) - A Picture of Genomic Similarities and Differences.</title>
        <authorList>
            <person name="Dluhosova J."/>
            <person name="Istvanek J."/>
            <person name="Nedelnik J."/>
            <person name="Repkova J."/>
        </authorList>
    </citation>
    <scope>NUCLEOTIDE SEQUENCE [LARGE SCALE GENOMIC DNA]</scope>
    <source>
        <strain evidence="2">cv. 10/8</strain>
        <tissue evidence="1">Leaf</tissue>
    </source>
</reference>
<dbReference type="EMBL" id="LXQA010388380">
    <property type="protein sequence ID" value="MCI48573.1"/>
    <property type="molecule type" value="Genomic_DNA"/>
</dbReference>
<evidence type="ECO:0000313" key="1">
    <source>
        <dbReference type="EMBL" id="MCI48573.1"/>
    </source>
</evidence>